<dbReference type="SUPFAM" id="SSF53850">
    <property type="entry name" value="Periplasmic binding protein-like II"/>
    <property type="match status" value="1"/>
</dbReference>
<accession>I7ZHP0</accession>
<dbReference type="PATRIC" id="fig|1172194.4.peg.1341"/>
<organism evidence="6 7">
    <name type="scientific">Hydrocarboniphaga effusa AP103</name>
    <dbReference type="NCBI Taxonomy" id="1172194"/>
    <lineage>
        <taxon>Bacteria</taxon>
        <taxon>Pseudomonadati</taxon>
        <taxon>Pseudomonadota</taxon>
        <taxon>Gammaproteobacteria</taxon>
        <taxon>Nevskiales</taxon>
        <taxon>Nevskiaceae</taxon>
        <taxon>Hydrocarboniphaga</taxon>
    </lineage>
</organism>
<name>I7ZHP0_9GAMM</name>
<dbReference type="RefSeq" id="WP_007184348.1">
    <property type="nucleotide sequence ID" value="NZ_AKGD01000001.1"/>
</dbReference>
<evidence type="ECO:0000259" key="5">
    <source>
        <dbReference type="PROSITE" id="PS50931"/>
    </source>
</evidence>
<feature type="domain" description="HTH lysR-type" evidence="5">
    <location>
        <begin position="2"/>
        <end position="59"/>
    </location>
</feature>
<dbReference type="InterPro" id="IPR000847">
    <property type="entry name" value="LysR_HTH_N"/>
</dbReference>
<dbReference type="Gene3D" id="1.10.10.10">
    <property type="entry name" value="Winged helix-like DNA-binding domain superfamily/Winged helix DNA-binding domain"/>
    <property type="match status" value="1"/>
</dbReference>
<dbReference type="STRING" id="1172194.WQQ_13940"/>
<keyword evidence="4" id="KW-0804">Transcription</keyword>
<dbReference type="Pfam" id="PF03466">
    <property type="entry name" value="LysR_substrate"/>
    <property type="match status" value="1"/>
</dbReference>
<dbReference type="InterPro" id="IPR058163">
    <property type="entry name" value="LysR-type_TF_proteobact-type"/>
</dbReference>
<keyword evidence="2" id="KW-0805">Transcription regulation</keyword>
<reference evidence="6 7" key="1">
    <citation type="journal article" date="2012" name="J. Bacteriol.">
        <title>Genome Sequence of n-Alkane-Degrading Hydrocarboniphaga effusa Strain AP103T (ATCC BAA-332T).</title>
        <authorList>
            <person name="Chang H.K."/>
            <person name="Zylstra G.J."/>
            <person name="Chae J.C."/>
        </authorList>
    </citation>
    <scope>NUCLEOTIDE SEQUENCE [LARGE SCALE GENOMIC DNA]</scope>
    <source>
        <strain evidence="6 7">AP103</strain>
    </source>
</reference>
<evidence type="ECO:0000256" key="1">
    <source>
        <dbReference type="ARBA" id="ARBA00009437"/>
    </source>
</evidence>
<dbReference type="SUPFAM" id="SSF46785">
    <property type="entry name" value="Winged helix' DNA-binding domain"/>
    <property type="match status" value="1"/>
</dbReference>
<dbReference type="EMBL" id="AKGD01000001">
    <property type="protein sequence ID" value="EIT71257.1"/>
    <property type="molecule type" value="Genomic_DNA"/>
</dbReference>
<dbReference type="CDD" id="cd08422">
    <property type="entry name" value="PBP2_CrgA_like"/>
    <property type="match status" value="1"/>
</dbReference>
<gene>
    <name evidence="6" type="ORF">WQQ_13940</name>
</gene>
<dbReference type="FunFam" id="3.40.190.290:FF:000001">
    <property type="entry name" value="Transcriptional regulator, LysR family"/>
    <property type="match status" value="1"/>
</dbReference>
<keyword evidence="7" id="KW-1185">Reference proteome</keyword>
<dbReference type="GO" id="GO:0003700">
    <property type="term" value="F:DNA-binding transcription factor activity"/>
    <property type="evidence" value="ECO:0007669"/>
    <property type="project" value="InterPro"/>
</dbReference>
<dbReference type="InterPro" id="IPR036388">
    <property type="entry name" value="WH-like_DNA-bd_sf"/>
</dbReference>
<dbReference type="InterPro" id="IPR005119">
    <property type="entry name" value="LysR_subst-bd"/>
</dbReference>
<keyword evidence="3" id="KW-0238">DNA-binding</keyword>
<evidence type="ECO:0000256" key="4">
    <source>
        <dbReference type="ARBA" id="ARBA00023163"/>
    </source>
</evidence>
<dbReference type="Pfam" id="PF00126">
    <property type="entry name" value="HTH_1"/>
    <property type="match status" value="1"/>
</dbReference>
<dbReference type="PANTHER" id="PTHR30537">
    <property type="entry name" value="HTH-TYPE TRANSCRIPTIONAL REGULATOR"/>
    <property type="match status" value="1"/>
</dbReference>
<proteinExistence type="inferred from homology"/>
<dbReference type="AlphaFoldDB" id="I7ZHP0"/>
<dbReference type="GO" id="GO:0043565">
    <property type="term" value="F:sequence-specific DNA binding"/>
    <property type="evidence" value="ECO:0007669"/>
    <property type="project" value="TreeGrafter"/>
</dbReference>
<comment type="caution">
    <text evidence="6">The sequence shown here is derived from an EMBL/GenBank/DDBJ whole genome shotgun (WGS) entry which is preliminary data.</text>
</comment>
<comment type="similarity">
    <text evidence="1">Belongs to the LysR transcriptional regulatory family.</text>
</comment>
<sequence>MIRLDDLSLFVRTAALGSFSNAAREADLLPAQVSAAIQRLERELDIRLFARSTRSLRLTAEGERYLPHAQQALAQLREGRDSLHAESGALRGVLQLAAPSDFGRNMLLPWLAELRNAHPQLSLRLSLSDQVTNLYRDPVDVAIRYGRIEDSSYVALPLAPHNRRVLVASPDYLRRKGRPQSLDELRAHDGLLWGLDGRLYDKWVFPLEGGRRQTVTMKAALACDDADVARRWAIDGQGIAYKSWLDVCSDVRAGRLELLLAGQPTEATPLSLVCPHRKQFLPSIRELHALLQKRCAELGAP</sequence>
<dbReference type="Proteomes" id="UP000003704">
    <property type="component" value="Unassembled WGS sequence"/>
</dbReference>
<evidence type="ECO:0000313" key="6">
    <source>
        <dbReference type="EMBL" id="EIT71257.1"/>
    </source>
</evidence>
<dbReference type="PANTHER" id="PTHR30537:SF21">
    <property type="entry name" value="HTH-TYPE TRANSCRIPTIONAL REGULATOR SINR-RELATED"/>
    <property type="match status" value="1"/>
</dbReference>
<dbReference type="InterPro" id="IPR036390">
    <property type="entry name" value="WH_DNA-bd_sf"/>
</dbReference>
<dbReference type="OrthoDB" id="9786526at2"/>
<dbReference type="GO" id="GO:0006351">
    <property type="term" value="P:DNA-templated transcription"/>
    <property type="evidence" value="ECO:0007669"/>
    <property type="project" value="TreeGrafter"/>
</dbReference>
<dbReference type="PROSITE" id="PS50931">
    <property type="entry name" value="HTH_LYSR"/>
    <property type="match status" value="1"/>
</dbReference>
<dbReference type="Gene3D" id="3.40.190.290">
    <property type="match status" value="1"/>
</dbReference>
<protein>
    <submittedName>
        <fullName evidence="6">Transcriptional regulator</fullName>
    </submittedName>
</protein>
<dbReference type="FunFam" id="1.10.10.10:FF:000001">
    <property type="entry name" value="LysR family transcriptional regulator"/>
    <property type="match status" value="1"/>
</dbReference>
<evidence type="ECO:0000256" key="2">
    <source>
        <dbReference type="ARBA" id="ARBA00023015"/>
    </source>
</evidence>
<evidence type="ECO:0000256" key="3">
    <source>
        <dbReference type="ARBA" id="ARBA00023125"/>
    </source>
</evidence>
<evidence type="ECO:0000313" key="7">
    <source>
        <dbReference type="Proteomes" id="UP000003704"/>
    </source>
</evidence>